<reference evidence="4 5" key="1">
    <citation type="submission" date="2019-07" db="EMBL/GenBank/DDBJ databases">
        <title>De Novo Assembly of kiwifruit Actinidia rufa.</title>
        <authorList>
            <person name="Sugita-Konishi S."/>
            <person name="Sato K."/>
            <person name="Mori E."/>
            <person name="Abe Y."/>
            <person name="Kisaki G."/>
            <person name="Hamano K."/>
            <person name="Suezawa K."/>
            <person name="Otani M."/>
            <person name="Fukuda T."/>
            <person name="Manabe T."/>
            <person name="Gomi K."/>
            <person name="Tabuchi M."/>
            <person name="Akimitsu K."/>
            <person name="Kataoka I."/>
        </authorList>
    </citation>
    <scope>NUCLEOTIDE SEQUENCE [LARGE SCALE GENOMIC DNA]</scope>
    <source>
        <strain evidence="5">cv. Fuchu</strain>
    </source>
</reference>
<dbReference type="PANTHER" id="PTHR48103">
    <property type="entry name" value="MIDASIN-RELATED"/>
    <property type="match status" value="1"/>
</dbReference>
<dbReference type="PANTHER" id="PTHR48103:SF2">
    <property type="entry name" value="MIDASIN"/>
    <property type="match status" value="1"/>
</dbReference>
<dbReference type="GO" id="GO:0000055">
    <property type="term" value="P:ribosomal large subunit export from nucleus"/>
    <property type="evidence" value="ECO:0007669"/>
    <property type="project" value="TreeGrafter"/>
</dbReference>
<sequence length="334" mass="36967">MFSFPQHKGTKVFHHHAEHRFTTDGVPPVRHISGHGWSSKAIGDEIKEAKILPNPGEREKRETKSGRWSNPGPSPSAKQAEIACFQSDSITTLSEFQASVTKADEAAPHESQTIIAKASFLVDGLNAPSQLICRRINPSCKGRINHTGTYPGMEVLNITLPPTGPDNTPSSLIKMSGILGPVLQKGNIRLLHEFDQPFTGEAKVKMISSLSFKQENTIADEPVVDLLRYVNMLDVAVANALPSGQNPLQQLVLIIADGRFHEKENLKRCVTDILSKMRMVAFLLMDSPQQSIMDLMAFLLLDSPQDIPREPNSHKPKSQIQKLTRHQNNQLKPS</sequence>
<dbReference type="Proteomes" id="UP000585474">
    <property type="component" value="Unassembled WGS sequence"/>
</dbReference>
<organism evidence="4 5">
    <name type="scientific">Actinidia rufa</name>
    <dbReference type="NCBI Taxonomy" id="165716"/>
    <lineage>
        <taxon>Eukaryota</taxon>
        <taxon>Viridiplantae</taxon>
        <taxon>Streptophyta</taxon>
        <taxon>Embryophyta</taxon>
        <taxon>Tracheophyta</taxon>
        <taxon>Spermatophyta</taxon>
        <taxon>Magnoliopsida</taxon>
        <taxon>eudicotyledons</taxon>
        <taxon>Gunneridae</taxon>
        <taxon>Pentapetalae</taxon>
        <taxon>asterids</taxon>
        <taxon>Ericales</taxon>
        <taxon>Actinidiaceae</taxon>
        <taxon>Actinidia</taxon>
    </lineage>
</organism>
<keyword evidence="1" id="KW-0547">Nucleotide-binding</keyword>
<dbReference type="AlphaFoldDB" id="A0A7J0G025"/>
<dbReference type="GO" id="GO:0005524">
    <property type="term" value="F:ATP binding"/>
    <property type="evidence" value="ECO:0007669"/>
    <property type="project" value="UniProtKB-KW"/>
</dbReference>
<evidence type="ECO:0000313" key="5">
    <source>
        <dbReference type="Proteomes" id="UP000585474"/>
    </source>
</evidence>
<dbReference type="EMBL" id="BJWL01000016">
    <property type="protein sequence ID" value="GFZ04289.1"/>
    <property type="molecule type" value="Genomic_DNA"/>
</dbReference>
<feature type="compositionally biased region" description="Basic and acidic residues" evidence="3">
    <location>
        <begin position="51"/>
        <end position="65"/>
    </location>
</feature>
<dbReference type="OrthoDB" id="1658418at2759"/>
<comment type="caution">
    <text evidence="4">The sequence shown here is derived from an EMBL/GenBank/DDBJ whole genome shotgun (WGS) entry which is preliminary data.</text>
</comment>
<gene>
    <name evidence="4" type="ORF">Acr_16g0009130</name>
</gene>
<feature type="compositionally biased region" description="Polar residues" evidence="3">
    <location>
        <begin position="318"/>
        <end position="334"/>
    </location>
</feature>
<keyword evidence="2" id="KW-0067">ATP-binding</keyword>
<name>A0A7J0G025_9ERIC</name>
<keyword evidence="5" id="KW-1185">Reference proteome</keyword>
<accession>A0A7J0G025</accession>
<dbReference type="GO" id="GO:0000027">
    <property type="term" value="P:ribosomal large subunit assembly"/>
    <property type="evidence" value="ECO:0007669"/>
    <property type="project" value="TreeGrafter"/>
</dbReference>
<dbReference type="GO" id="GO:0005634">
    <property type="term" value="C:nucleus"/>
    <property type="evidence" value="ECO:0007669"/>
    <property type="project" value="TreeGrafter"/>
</dbReference>
<proteinExistence type="predicted"/>
<evidence type="ECO:0000256" key="3">
    <source>
        <dbReference type="SAM" id="MobiDB-lite"/>
    </source>
</evidence>
<feature type="region of interest" description="Disordered" evidence="3">
    <location>
        <begin position="51"/>
        <end position="79"/>
    </location>
</feature>
<evidence type="ECO:0000256" key="1">
    <source>
        <dbReference type="ARBA" id="ARBA00022741"/>
    </source>
</evidence>
<evidence type="ECO:0000256" key="2">
    <source>
        <dbReference type="ARBA" id="ARBA00022840"/>
    </source>
</evidence>
<protein>
    <submittedName>
        <fullName evidence="4">Midasin-like protein</fullName>
    </submittedName>
</protein>
<evidence type="ECO:0000313" key="4">
    <source>
        <dbReference type="EMBL" id="GFZ04289.1"/>
    </source>
</evidence>
<dbReference type="GO" id="GO:0030687">
    <property type="term" value="C:preribosome, large subunit precursor"/>
    <property type="evidence" value="ECO:0007669"/>
    <property type="project" value="TreeGrafter"/>
</dbReference>
<feature type="region of interest" description="Disordered" evidence="3">
    <location>
        <begin position="306"/>
        <end position="334"/>
    </location>
</feature>